<comment type="caution">
    <text evidence="3">The sequence shown here is derived from an EMBL/GenBank/DDBJ whole genome shotgun (WGS) entry which is preliminary data.</text>
</comment>
<keyword evidence="2" id="KW-0812">Transmembrane</keyword>
<dbReference type="InterPro" id="IPR011990">
    <property type="entry name" value="TPR-like_helical_dom_sf"/>
</dbReference>
<dbReference type="Gene3D" id="1.25.40.10">
    <property type="entry name" value="Tetratricopeptide repeat domain"/>
    <property type="match status" value="2"/>
</dbReference>
<evidence type="ECO:0000313" key="4">
    <source>
        <dbReference type="Proteomes" id="UP000053904"/>
    </source>
</evidence>
<organism evidence="3 4">
    <name type="scientific">candidate division WS6 bacterium 34_10</name>
    <dbReference type="NCBI Taxonomy" id="1641389"/>
    <lineage>
        <taxon>Bacteria</taxon>
        <taxon>Candidatus Dojkabacteria</taxon>
    </lineage>
</organism>
<sequence>MKNNIKKYIPWIILVLLVASLGTWYYLSRRVSEEQLSQYESKIEEALDYEESRDFSMAMKRYYEAAEIVPKRVEAYDGIISVLIKKDKLDDAEEVIKESAKPLSNDDRSTLYKKVGDEYYSRKLFDKAYEMYDAGSFLGVNNPVLELMLGKTYLNLGEVSDARGQFSKAGYVGRDLEEANLLLAYIDAIDNTDKAKSTLNSISNSDEMEIYYEEFRKTLEDLNDDKKFNATKLARVYINNGYPYLAILVLEPQREDMSEYLEGLYFLGRAYYDYGDYAKSIETLDGALTLGGMEGEIFWVKGRAYAFTNNLENAINSYDSAVGYYSGESSVALVEEYFKFLMENNQMLKAEELVKSLLIAFPSEVYLNLLAVELNYVLDETAKVEFYLSNLEELREEVTFVRNDEKDFLKWRIA</sequence>
<feature type="transmembrane region" description="Helical" evidence="2">
    <location>
        <begin position="9"/>
        <end position="27"/>
    </location>
</feature>
<dbReference type="EMBL" id="LGGO01000220">
    <property type="protein sequence ID" value="KUK76029.1"/>
    <property type="molecule type" value="Genomic_DNA"/>
</dbReference>
<name>A0A117LZE6_9BACT</name>
<dbReference type="InterPro" id="IPR019734">
    <property type="entry name" value="TPR_rpt"/>
</dbReference>
<feature type="coiled-coil region" evidence="1">
    <location>
        <begin position="377"/>
        <end position="404"/>
    </location>
</feature>
<protein>
    <submittedName>
        <fullName evidence="3">Seg</fullName>
    </submittedName>
</protein>
<evidence type="ECO:0000313" key="3">
    <source>
        <dbReference type="EMBL" id="KUK76029.1"/>
    </source>
</evidence>
<dbReference type="Proteomes" id="UP000053904">
    <property type="component" value="Unassembled WGS sequence"/>
</dbReference>
<keyword evidence="1" id="KW-0175">Coiled coil</keyword>
<proteinExistence type="predicted"/>
<evidence type="ECO:0000256" key="2">
    <source>
        <dbReference type="SAM" id="Phobius"/>
    </source>
</evidence>
<feature type="non-terminal residue" evidence="3">
    <location>
        <position position="414"/>
    </location>
</feature>
<dbReference type="AlphaFoldDB" id="A0A117LZE6"/>
<keyword evidence="2" id="KW-1133">Transmembrane helix</keyword>
<dbReference type="SUPFAM" id="SSF48452">
    <property type="entry name" value="TPR-like"/>
    <property type="match status" value="1"/>
</dbReference>
<keyword evidence="2" id="KW-0472">Membrane</keyword>
<gene>
    <name evidence="3" type="ORF">XD93_1140</name>
</gene>
<accession>A0A117LZE6</accession>
<dbReference type="SMART" id="SM00028">
    <property type="entry name" value="TPR"/>
    <property type="match status" value="4"/>
</dbReference>
<reference evidence="4" key="1">
    <citation type="journal article" date="2015" name="MBio">
        <title>Genome-Resolved Metagenomic Analysis Reveals Roles for Candidate Phyla and Other Microbial Community Members in Biogeochemical Transformations in Oil Reservoirs.</title>
        <authorList>
            <person name="Hu P."/>
            <person name="Tom L."/>
            <person name="Singh A."/>
            <person name="Thomas B.C."/>
            <person name="Baker B.J."/>
            <person name="Piceno Y.M."/>
            <person name="Andersen G.L."/>
            <person name="Banfield J.F."/>
        </authorList>
    </citation>
    <scope>NUCLEOTIDE SEQUENCE [LARGE SCALE GENOMIC DNA]</scope>
</reference>
<evidence type="ECO:0000256" key="1">
    <source>
        <dbReference type="SAM" id="Coils"/>
    </source>
</evidence>